<accession>A0A5C0SIT5</accession>
<dbReference type="AlphaFoldDB" id="A0A5C0SIT5"/>
<name>A0A5C0SIT5_CRATE</name>
<dbReference type="SUPFAM" id="SSF52980">
    <property type="entry name" value="Restriction endonuclease-like"/>
    <property type="match status" value="1"/>
</dbReference>
<evidence type="ECO:0000256" key="1">
    <source>
        <dbReference type="ARBA" id="ARBA00006738"/>
    </source>
</evidence>
<dbReference type="KEGG" id="crs:FQB35_07805"/>
<dbReference type="GO" id="GO:0003676">
    <property type="term" value="F:nucleic acid binding"/>
    <property type="evidence" value="ECO:0007669"/>
    <property type="project" value="InterPro"/>
</dbReference>
<comment type="similarity">
    <text evidence="1 2">Belongs to the UPF0102 family.</text>
</comment>
<keyword evidence="4" id="KW-1185">Reference proteome</keyword>
<evidence type="ECO:0000313" key="4">
    <source>
        <dbReference type="Proteomes" id="UP000324646"/>
    </source>
</evidence>
<evidence type="ECO:0000256" key="2">
    <source>
        <dbReference type="HAMAP-Rule" id="MF_00048"/>
    </source>
</evidence>
<dbReference type="NCBIfam" id="NF009150">
    <property type="entry name" value="PRK12497.1-3"/>
    <property type="match status" value="1"/>
</dbReference>
<dbReference type="PANTHER" id="PTHR34039">
    <property type="entry name" value="UPF0102 PROTEIN YRAN"/>
    <property type="match status" value="1"/>
</dbReference>
<evidence type="ECO:0000313" key="3">
    <source>
        <dbReference type="EMBL" id="QEK13626.1"/>
    </source>
</evidence>
<dbReference type="InterPro" id="IPR011335">
    <property type="entry name" value="Restrct_endonuc-II-like"/>
</dbReference>
<organism evidence="3 4">
    <name type="scientific">Crassaminicella thermophila</name>
    <dbReference type="NCBI Taxonomy" id="2599308"/>
    <lineage>
        <taxon>Bacteria</taxon>
        <taxon>Bacillati</taxon>
        <taxon>Bacillota</taxon>
        <taxon>Clostridia</taxon>
        <taxon>Eubacteriales</taxon>
        <taxon>Clostridiaceae</taxon>
        <taxon>Crassaminicella</taxon>
    </lineage>
</organism>
<dbReference type="HAMAP" id="MF_00048">
    <property type="entry name" value="UPF0102"/>
    <property type="match status" value="1"/>
</dbReference>
<dbReference type="CDD" id="cd20736">
    <property type="entry name" value="PoNe_Nuclease"/>
    <property type="match status" value="1"/>
</dbReference>
<gene>
    <name evidence="3" type="ORF">FQB35_07805</name>
</gene>
<reference evidence="3 4" key="1">
    <citation type="submission" date="2019-07" db="EMBL/GenBank/DDBJ databases">
        <title>Complete genome of Crassaminicella thermophila SY095.</title>
        <authorList>
            <person name="Li X."/>
        </authorList>
    </citation>
    <scope>NUCLEOTIDE SEQUENCE [LARGE SCALE GENOMIC DNA]</scope>
    <source>
        <strain evidence="3 4">SY095</strain>
    </source>
</reference>
<dbReference type="Gene3D" id="3.40.1350.10">
    <property type="match status" value="1"/>
</dbReference>
<dbReference type="InterPro" id="IPR011856">
    <property type="entry name" value="tRNA_endonuc-like_dom_sf"/>
</dbReference>
<protein>
    <recommendedName>
        <fullName evidence="2">UPF0102 protein FQB35_07805</fullName>
    </recommendedName>
</protein>
<dbReference type="NCBIfam" id="TIGR00252">
    <property type="entry name" value="YraN family protein"/>
    <property type="match status" value="1"/>
</dbReference>
<dbReference type="Proteomes" id="UP000324646">
    <property type="component" value="Chromosome"/>
</dbReference>
<dbReference type="InterPro" id="IPR003509">
    <property type="entry name" value="UPF0102_YraN-like"/>
</dbReference>
<dbReference type="OrthoDB" id="9802516at2"/>
<dbReference type="Pfam" id="PF02021">
    <property type="entry name" value="UPF0102"/>
    <property type="match status" value="1"/>
</dbReference>
<dbReference type="PANTHER" id="PTHR34039:SF1">
    <property type="entry name" value="UPF0102 PROTEIN YRAN"/>
    <property type="match status" value="1"/>
</dbReference>
<dbReference type="EMBL" id="CP042243">
    <property type="protein sequence ID" value="QEK13626.1"/>
    <property type="molecule type" value="Genomic_DNA"/>
</dbReference>
<proteinExistence type="inferred from homology"/>
<sequence>MNSSRRNLGVLGEKIASEYLQKKHYRIIKSNFKCRFGEIDIIAYKNDTYIFVEVKTRSSLSFGRPIEAINTTKKNHLLKSGQYYIQISNLKDCNFRFDAIEIIISSPISPKVNHIKNIIQ</sequence>